<dbReference type="OrthoDB" id="3236524at2"/>
<sequence>MAKFESVEDYLNSLESPKHETLRAVIRAIETHFPEAEFKLAWNVPQVQIQGKYVFGMSAAKNHLSLAPWSEAVMAELAPRLAGYETTKGLIRIPVDWDVDQQLIADMISARMAELGI</sequence>
<evidence type="ECO:0000259" key="1">
    <source>
        <dbReference type="Pfam" id="PF08818"/>
    </source>
</evidence>
<proteinExistence type="predicted"/>
<dbReference type="EMBL" id="AP017457">
    <property type="protein sequence ID" value="BAU98562.1"/>
    <property type="molecule type" value="Genomic_DNA"/>
</dbReference>
<dbReference type="InterPro" id="IPR014922">
    <property type="entry name" value="YdhG-like"/>
</dbReference>
<dbReference type="Proteomes" id="UP000243847">
    <property type="component" value="Chromosome sequence1"/>
</dbReference>
<organism evidence="2 3">
    <name type="scientific">Aurantimicrobium minutum</name>
    <dbReference type="NCBI Taxonomy" id="708131"/>
    <lineage>
        <taxon>Bacteria</taxon>
        <taxon>Bacillati</taxon>
        <taxon>Actinomycetota</taxon>
        <taxon>Actinomycetes</taxon>
        <taxon>Micrococcales</taxon>
        <taxon>Microbacteriaceae</taxon>
        <taxon>Aurantimicrobium</taxon>
    </lineage>
</organism>
<name>A0A173LUR8_9MICO</name>
<evidence type="ECO:0000313" key="2">
    <source>
        <dbReference type="EMBL" id="BAU98562.1"/>
    </source>
</evidence>
<gene>
    <name evidence="2" type="ORF">AUMI_10190</name>
</gene>
<dbReference type="Pfam" id="PF08818">
    <property type="entry name" value="DUF1801"/>
    <property type="match status" value="1"/>
</dbReference>
<dbReference type="SUPFAM" id="SSF159888">
    <property type="entry name" value="YdhG-like"/>
    <property type="match status" value="1"/>
</dbReference>
<dbReference type="KEGG" id="amin:AUMI_10190"/>
<feature type="domain" description="YdhG-like" evidence="1">
    <location>
        <begin position="19"/>
        <end position="111"/>
    </location>
</feature>
<dbReference type="GeneID" id="80451201"/>
<dbReference type="AlphaFoldDB" id="A0A173LUR8"/>
<dbReference type="RefSeq" id="WP_096379995.1">
    <property type="nucleotide sequence ID" value="NZ_AP017457.1"/>
</dbReference>
<protein>
    <recommendedName>
        <fullName evidence="1">YdhG-like domain-containing protein</fullName>
    </recommendedName>
</protein>
<accession>A0A173LUR8</accession>
<reference evidence="2 3" key="1">
    <citation type="journal article" date="2016" name="Genome Announc.">
        <title>Complete Genome Sequence of Aurantimicrobium minutum Type Strain KNCT, a Planktonic Ultramicrobacterium Isolated from River Water.</title>
        <authorList>
            <person name="Nakai R."/>
            <person name="Fujisawa T."/>
            <person name="Nakamura Y."/>
            <person name="Nishide H."/>
            <person name="Uchiyama I."/>
            <person name="Baba T."/>
            <person name="Toyoda A."/>
            <person name="Fujiyama A."/>
            <person name="Naganuma T."/>
            <person name="Niki H."/>
        </authorList>
    </citation>
    <scope>NUCLEOTIDE SEQUENCE [LARGE SCALE GENOMIC DNA]</scope>
    <source>
        <strain evidence="2 3">KNC</strain>
    </source>
</reference>
<evidence type="ECO:0000313" key="3">
    <source>
        <dbReference type="Proteomes" id="UP000243847"/>
    </source>
</evidence>
<dbReference type="Gene3D" id="3.90.1150.200">
    <property type="match status" value="1"/>
</dbReference>